<evidence type="ECO:0000313" key="2">
    <source>
        <dbReference type="EMBL" id="MPC40058.1"/>
    </source>
</evidence>
<protein>
    <submittedName>
        <fullName evidence="2">Uncharacterized protein</fullName>
    </submittedName>
</protein>
<keyword evidence="3" id="KW-1185">Reference proteome</keyword>
<reference evidence="2 3" key="1">
    <citation type="submission" date="2019-05" db="EMBL/GenBank/DDBJ databases">
        <title>Another draft genome of Portunus trituberculatus and its Hox gene families provides insights of decapod evolution.</title>
        <authorList>
            <person name="Jeong J.-H."/>
            <person name="Song I."/>
            <person name="Kim S."/>
            <person name="Choi T."/>
            <person name="Kim D."/>
            <person name="Ryu S."/>
            <person name="Kim W."/>
        </authorList>
    </citation>
    <scope>NUCLEOTIDE SEQUENCE [LARGE SCALE GENOMIC DNA]</scope>
    <source>
        <tissue evidence="2">Muscle</tissue>
    </source>
</reference>
<sequence>MSSSSDASHFETGNVNPFSTGKHFYREFVEMVVRRSVGLAARTFGPQPRVKHSNGLAAAGRGTWVG</sequence>
<name>A0A5B7F4J6_PORTR</name>
<proteinExistence type="predicted"/>
<dbReference type="AlphaFoldDB" id="A0A5B7F4J6"/>
<evidence type="ECO:0000313" key="3">
    <source>
        <dbReference type="Proteomes" id="UP000324222"/>
    </source>
</evidence>
<feature type="region of interest" description="Disordered" evidence="1">
    <location>
        <begin position="1"/>
        <end position="20"/>
    </location>
</feature>
<evidence type="ECO:0000256" key="1">
    <source>
        <dbReference type="SAM" id="MobiDB-lite"/>
    </source>
</evidence>
<dbReference type="EMBL" id="VSRR010004564">
    <property type="protein sequence ID" value="MPC40058.1"/>
    <property type="molecule type" value="Genomic_DNA"/>
</dbReference>
<gene>
    <name evidence="2" type="ORF">E2C01_033611</name>
</gene>
<comment type="caution">
    <text evidence="2">The sequence shown here is derived from an EMBL/GenBank/DDBJ whole genome shotgun (WGS) entry which is preliminary data.</text>
</comment>
<dbReference type="Proteomes" id="UP000324222">
    <property type="component" value="Unassembled WGS sequence"/>
</dbReference>
<feature type="compositionally biased region" description="Polar residues" evidence="1">
    <location>
        <begin position="1"/>
        <end position="19"/>
    </location>
</feature>
<accession>A0A5B7F4J6</accession>
<organism evidence="2 3">
    <name type="scientific">Portunus trituberculatus</name>
    <name type="common">Swimming crab</name>
    <name type="synonym">Neptunus trituberculatus</name>
    <dbReference type="NCBI Taxonomy" id="210409"/>
    <lineage>
        <taxon>Eukaryota</taxon>
        <taxon>Metazoa</taxon>
        <taxon>Ecdysozoa</taxon>
        <taxon>Arthropoda</taxon>
        <taxon>Crustacea</taxon>
        <taxon>Multicrustacea</taxon>
        <taxon>Malacostraca</taxon>
        <taxon>Eumalacostraca</taxon>
        <taxon>Eucarida</taxon>
        <taxon>Decapoda</taxon>
        <taxon>Pleocyemata</taxon>
        <taxon>Brachyura</taxon>
        <taxon>Eubrachyura</taxon>
        <taxon>Portunoidea</taxon>
        <taxon>Portunidae</taxon>
        <taxon>Portuninae</taxon>
        <taxon>Portunus</taxon>
    </lineage>
</organism>